<name>A0A9W9CZ46_9PEZI</name>
<proteinExistence type="predicted"/>
<keyword evidence="3" id="KW-1185">Reference proteome</keyword>
<evidence type="ECO:0000313" key="2">
    <source>
        <dbReference type="EMBL" id="KAJ4393372.1"/>
    </source>
</evidence>
<organism evidence="2 3">
    <name type="scientific">Gnomoniopsis smithogilvyi</name>
    <dbReference type="NCBI Taxonomy" id="1191159"/>
    <lineage>
        <taxon>Eukaryota</taxon>
        <taxon>Fungi</taxon>
        <taxon>Dikarya</taxon>
        <taxon>Ascomycota</taxon>
        <taxon>Pezizomycotina</taxon>
        <taxon>Sordariomycetes</taxon>
        <taxon>Sordariomycetidae</taxon>
        <taxon>Diaporthales</taxon>
        <taxon>Gnomoniaceae</taxon>
        <taxon>Gnomoniopsis</taxon>
    </lineage>
</organism>
<protein>
    <submittedName>
        <fullName evidence="2">Uncharacterized protein</fullName>
    </submittedName>
</protein>
<evidence type="ECO:0000313" key="3">
    <source>
        <dbReference type="Proteomes" id="UP001140453"/>
    </source>
</evidence>
<evidence type="ECO:0000256" key="1">
    <source>
        <dbReference type="SAM" id="Phobius"/>
    </source>
</evidence>
<dbReference type="AlphaFoldDB" id="A0A9W9CZ46"/>
<comment type="caution">
    <text evidence="2">The sequence shown here is derived from an EMBL/GenBank/DDBJ whole genome shotgun (WGS) entry which is preliminary data.</text>
</comment>
<sequence>MGDNVRRFNWYWWPVTVFVLAIWVATLGNIQYKCEIGSVQQLDTGYCASWAASRFTSDTLKANAALDVLSDLMKQTKKKPVFTPTDTYYQRLASRMKSRQTKKSLESDLYNLSVVSVEVPKHTFDNRMSDLIDPYLCVSESHTYIPNLVPGELEPRVICYASEVRTADIEAAEGQITREREYQVTRQWA</sequence>
<keyword evidence="1" id="KW-1133">Transmembrane helix</keyword>
<gene>
    <name evidence="2" type="ORF">N0V93_002580</name>
</gene>
<feature type="transmembrane region" description="Helical" evidence="1">
    <location>
        <begin position="12"/>
        <end position="30"/>
    </location>
</feature>
<dbReference type="EMBL" id="JAPEVB010000002">
    <property type="protein sequence ID" value="KAJ4393372.1"/>
    <property type="molecule type" value="Genomic_DNA"/>
</dbReference>
<keyword evidence="1" id="KW-0812">Transmembrane</keyword>
<keyword evidence="1" id="KW-0472">Membrane</keyword>
<accession>A0A9W9CZ46</accession>
<reference evidence="2" key="1">
    <citation type="submission" date="2022-10" db="EMBL/GenBank/DDBJ databases">
        <title>Tapping the CABI collections for fungal endophytes: first genome assemblies for Collariella, Neodidymelliopsis, Ascochyta clinopodiicola, Didymella pomorum, Didymosphaeria variabile, Neocosmospora piperis and Neocucurbitaria cava.</title>
        <authorList>
            <person name="Hill R."/>
        </authorList>
    </citation>
    <scope>NUCLEOTIDE SEQUENCE</scope>
    <source>
        <strain evidence="2">IMI 355082</strain>
    </source>
</reference>
<dbReference type="OrthoDB" id="444631at2759"/>
<dbReference type="Proteomes" id="UP001140453">
    <property type="component" value="Unassembled WGS sequence"/>
</dbReference>